<dbReference type="InterPro" id="IPR033656">
    <property type="entry name" value="HisRS_anticodon"/>
</dbReference>
<dbReference type="SUPFAM" id="SSF52954">
    <property type="entry name" value="Class II aaRS ABD-related"/>
    <property type="match status" value="1"/>
</dbReference>
<dbReference type="CDD" id="cd00773">
    <property type="entry name" value="HisRS-like_core"/>
    <property type="match status" value="1"/>
</dbReference>
<dbReference type="Pfam" id="PF03129">
    <property type="entry name" value="HGTP_anticodon"/>
    <property type="match status" value="1"/>
</dbReference>
<keyword evidence="9" id="KW-0963">Cytoplasm</keyword>
<keyword evidence="7 9" id="KW-0030">Aminoacyl-tRNA synthetase</keyword>
<evidence type="ECO:0000256" key="9">
    <source>
        <dbReference type="HAMAP-Rule" id="MF_00127"/>
    </source>
</evidence>
<evidence type="ECO:0000256" key="7">
    <source>
        <dbReference type="ARBA" id="ARBA00023146"/>
    </source>
</evidence>
<dbReference type="InterPro" id="IPR041715">
    <property type="entry name" value="HisRS-like_core"/>
</dbReference>
<dbReference type="NCBIfam" id="TIGR00442">
    <property type="entry name" value="hisS"/>
    <property type="match status" value="1"/>
</dbReference>
<dbReference type="Pfam" id="PF13393">
    <property type="entry name" value="tRNA-synt_His"/>
    <property type="match status" value="1"/>
</dbReference>
<dbReference type="EMBL" id="JAVNWW010000001">
    <property type="protein sequence ID" value="MDU0808228.1"/>
    <property type="molecule type" value="Genomic_DNA"/>
</dbReference>
<evidence type="ECO:0000313" key="11">
    <source>
        <dbReference type="EMBL" id="MDU0808228.1"/>
    </source>
</evidence>
<reference evidence="11 12" key="1">
    <citation type="submission" date="2023-09" db="EMBL/GenBank/DDBJ databases">
        <title>Aquirufa genomes.</title>
        <authorList>
            <person name="Pitt A."/>
        </authorList>
    </citation>
    <scope>NUCLEOTIDE SEQUENCE [LARGE SCALE GENOMIC DNA]</scope>
    <source>
        <strain evidence="11 12">LEOWEIH-7C</strain>
    </source>
</reference>
<comment type="similarity">
    <text evidence="1 9">Belongs to the class-II aminoacyl-tRNA synthetase family.</text>
</comment>
<protein>
    <recommendedName>
        <fullName evidence="9">Histidine--tRNA ligase</fullName>
        <ecNumber evidence="9">6.1.1.21</ecNumber>
    </recommendedName>
    <alternativeName>
        <fullName evidence="9">Histidyl-tRNA synthetase</fullName>
        <shortName evidence="9">HisRS</shortName>
    </alternativeName>
</protein>
<keyword evidence="5 9" id="KW-0067">ATP-binding</keyword>
<comment type="catalytic activity">
    <reaction evidence="8 9">
        <text>tRNA(His) + L-histidine + ATP = L-histidyl-tRNA(His) + AMP + diphosphate + H(+)</text>
        <dbReference type="Rhea" id="RHEA:17313"/>
        <dbReference type="Rhea" id="RHEA-COMP:9665"/>
        <dbReference type="Rhea" id="RHEA-COMP:9689"/>
        <dbReference type="ChEBI" id="CHEBI:15378"/>
        <dbReference type="ChEBI" id="CHEBI:30616"/>
        <dbReference type="ChEBI" id="CHEBI:33019"/>
        <dbReference type="ChEBI" id="CHEBI:57595"/>
        <dbReference type="ChEBI" id="CHEBI:78442"/>
        <dbReference type="ChEBI" id="CHEBI:78527"/>
        <dbReference type="ChEBI" id="CHEBI:456215"/>
        <dbReference type="EC" id="6.1.1.21"/>
    </reaction>
</comment>
<evidence type="ECO:0000259" key="10">
    <source>
        <dbReference type="PROSITE" id="PS50862"/>
    </source>
</evidence>
<evidence type="ECO:0000256" key="6">
    <source>
        <dbReference type="ARBA" id="ARBA00022917"/>
    </source>
</evidence>
<dbReference type="InterPro" id="IPR036621">
    <property type="entry name" value="Anticodon-bd_dom_sf"/>
</dbReference>
<dbReference type="RefSeq" id="WP_315575504.1">
    <property type="nucleotide sequence ID" value="NZ_JARDXH010000002.1"/>
</dbReference>
<dbReference type="PIRSF" id="PIRSF001549">
    <property type="entry name" value="His-tRNA_synth"/>
    <property type="match status" value="1"/>
</dbReference>
<evidence type="ECO:0000256" key="8">
    <source>
        <dbReference type="ARBA" id="ARBA00047639"/>
    </source>
</evidence>
<dbReference type="InterPro" id="IPR004154">
    <property type="entry name" value="Anticodon-bd"/>
</dbReference>
<dbReference type="Gene3D" id="3.40.50.800">
    <property type="entry name" value="Anticodon-binding domain"/>
    <property type="match status" value="1"/>
</dbReference>
<dbReference type="HAMAP" id="MF_00127">
    <property type="entry name" value="His_tRNA_synth"/>
    <property type="match status" value="1"/>
</dbReference>
<dbReference type="InterPro" id="IPR004516">
    <property type="entry name" value="HisRS/HisZ"/>
</dbReference>
<accession>A0ABU3TQT8</accession>
<dbReference type="GO" id="GO:0004821">
    <property type="term" value="F:histidine-tRNA ligase activity"/>
    <property type="evidence" value="ECO:0007669"/>
    <property type="project" value="UniProtKB-EC"/>
</dbReference>
<dbReference type="InterPro" id="IPR045864">
    <property type="entry name" value="aa-tRNA-synth_II/BPL/LPL"/>
</dbReference>
<dbReference type="InterPro" id="IPR015807">
    <property type="entry name" value="His-tRNA-ligase"/>
</dbReference>
<dbReference type="InterPro" id="IPR006195">
    <property type="entry name" value="aa-tRNA-synth_II"/>
</dbReference>
<evidence type="ECO:0000256" key="1">
    <source>
        <dbReference type="ARBA" id="ARBA00008226"/>
    </source>
</evidence>
<dbReference type="EC" id="6.1.1.21" evidence="9"/>
<comment type="subunit">
    <text evidence="2 9">Homodimer.</text>
</comment>
<comment type="subcellular location">
    <subcellularLocation>
        <location evidence="9">Cytoplasm</location>
    </subcellularLocation>
</comment>
<dbReference type="PANTHER" id="PTHR11476">
    <property type="entry name" value="HISTIDYL-TRNA SYNTHETASE"/>
    <property type="match status" value="1"/>
</dbReference>
<sequence length="457" mass="50581">MKVLQKPTNARGTRDFGPKEMALRSYVFSIIKGHFEAFGFQTIETPAIENLSVLTGKYGDEGDQLLFKIVNSGDYLSKVIGDPLALGSKALLPQIAEKGLRYDLTVPFARFVAMNRNDIAFPFRRSQIQPVWRADRPQKGRYREFYQCDADIIGSDSLVNEAELIALFQSIFESLKLRTNLIINSRKILAGIVDRLGATDLFVAFAVAIDKLDKIGWDAVALELSANGFQTNQIDALQKLFNFEGTNATKIELLADFFADNTLGLEGLAEIQTVLRLADLNGFDNSNLIFDFKLARGLSYYTGLIYEGKSVDVPFGSIVGGGRYDNLTAAFGLPNMSGVGISFGIERIIDVMRELDLFPSIQISASKLLLTYFDEAGQALAINISNQLRKANIPSEVYPDIAKIKKSFEFADKKGIPFVGVIGDQEIKDQTVSVKEMKNGEQHVLSISDLIQYMSAK</sequence>
<keyword evidence="3 9" id="KW-0436">Ligase</keyword>
<dbReference type="PROSITE" id="PS50862">
    <property type="entry name" value="AA_TRNA_LIGASE_II"/>
    <property type="match status" value="1"/>
</dbReference>
<dbReference type="PANTHER" id="PTHR11476:SF7">
    <property type="entry name" value="HISTIDINE--TRNA LIGASE"/>
    <property type="match status" value="1"/>
</dbReference>
<evidence type="ECO:0000313" key="12">
    <source>
        <dbReference type="Proteomes" id="UP001249959"/>
    </source>
</evidence>
<dbReference type="Gene3D" id="3.30.930.10">
    <property type="entry name" value="Bira Bifunctional Protein, Domain 2"/>
    <property type="match status" value="1"/>
</dbReference>
<keyword evidence="4 9" id="KW-0547">Nucleotide-binding</keyword>
<dbReference type="SUPFAM" id="SSF55681">
    <property type="entry name" value="Class II aaRS and biotin synthetases"/>
    <property type="match status" value="1"/>
</dbReference>
<name>A0ABU3TQT8_9BACT</name>
<evidence type="ECO:0000256" key="5">
    <source>
        <dbReference type="ARBA" id="ARBA00022840"/>
    </source>
</evidence>
<keyword evidence="12" id="KW-1185">Reference proteome</keyword>
<feature type="domain" description="Aminoacyl-transfer RNA synthetases class-II family profile" evidence="10">
    <location>
        <begin position="1"/>
        <end position="394"/>
    </location>
</feature>
<dbReference type="CDD" id="cd00859">
    <property type="entry name" value="HisRS_anticodon"/>
    <property type="match status" value="1"/>
</dbReference>
<evidence type="ECO:0000256" key="3">
    <source>
        <dbReference type="ARBA" id="ARBA00022598"/>
    </source>
</evidence>
<evidence type="ECO:0000256" key="2">
    <source>
        <dbReference type="ARBA" id="ARBA00011738"/>
    </source>
</evidence>
<dbReference type="Proteomes" id="UP001249959">
    <property type="component" value="Unassembled WGS sequence"/>
</dbReference>
<gene>
    <name evidence="9 11" type="primary">hisS</name>
    <name evidence="11" type="ORF">PQG45_04170</name>
</gene>
<evidence type="ECO:0000256" key="4">
    <source>
        <dbReference type="ARBA" id="ARBA00022741"/>
    </source>
</evidence>
<comment type="caution">
    <text evidence="11">The sequence shown here is derived from an EMBL/GenBank/DDBJ whole genome shotgun (WGS) entry which is preliminary data.</text>
</comment>
<organism evidence="11 12">
    <name type="scientific">Aquirufa regiilacus</name>
    <dbReference type="NCBI Taxonomy" id="3024868"/>
    <lineage>
        <taxon>Bacteria</taxon>
        <taxon>Pseudomonadati</taxon>
        <taxon>Bacteroidota</taxon>
        <taxon>Cytophagia</taxon>
        <taxon>Cytophagales</taxon>
        <taxon>Flectobacillaceae</taxon>
        <taxon>Aquirufa</taxon>
    </lineage>
</organism>
<proteinExistence type="inferred from homology"/>
<keyword evidence="6 9" id="KW-0648">Protein biosynthesis</keyword>